<dbReference type="SUPFAM" id="SSF53335">
    <property type="entry name" value="S-adenosyl-L-methionine-dependent methyltransferases"/>
    <property type="match status" value="1"/>
</dbReference>
<dbReference type="AlphaFoldDB" id="A0A2A5BCD5"/>
<evidence type="ECO:0000256" key="2">
    <source>
        <dbReference type="ARBA" id="ARBA00022603"/>
    </source>
</evidence>
<dbReference type="PANTHER" id="PTHR44942:SF4">
    <property type="entry name" value="METHYLTRANSFERASE TYPE 11 DOMAIN-CONTAINING PROTEIN"/>
    <property type="match status" value="1"/>
</dbReference>
<protein>
    <submittedName>
        <fullName evidence="5">SAM-dependent methyltransferase</fullName>
    </submittedName>
</protein>
<dbReference type="Gene3D" id="3.40.50.150">
    <property type="entry name" value="Vaccinia Virus protein VP39"/>
    <property type="match status" value="1"/>
</dbReference>
<dbReference type="EMBL" id="NVVJ01000001">
    <property type="protein sequence ID" value="PCJ28686.1"/>
    <property type="molecule type" value="Genomic_DNA"/>
</dbReference>
<dbReference type="GO" id="GO:0008757">
    <property type="term" value="F:S-adenosylmethionine-dependent methyltransferase activity"/>
    <property type="evidence" value="ECO:0007669"/>
    <property type="project" value="InterPro"/>
</dbReference>
<evidence type="ECO:0000313" key="6">
    <source>
        <dbReference type="Proteomes" id="UP000218327"/>
    </source>
</evidence>
<evidence type="ECO:0000313" key="5">
    <source>
        <dbReference type="EMBL" id="PCJ28686.1"/>
    </source>
</evidence>
<dbReference type="CDD" id="cd02440">
    <property type="entry name" value="AdoMet_MTases"/>
    <property type="match status" value="1"/>
</dbReference>
<comment type="caution">
    <text evidence="5">The sequence shown here is derived from an EMBL/GenBank/DDBJ whole genome shotgun (WGS) entry which is preliminary data.</text>
</comment>
<dbReference type="PANTHER" id="PTHR44942">
    <property type="entry name" value="METHYLTRANSF_11 DOMAIN-CONTAINING PROTEIN"/>
    <property type="match status" value="1"/>
</dbReference>
<accession>A0A2A5BCD5</accession>
<proteinExistence type="inferred from homology"/>
<comment type="similarity">
    <text evidence="1">Belongs to the methyltransferase superfamily.</text>
</comment>
<dbReference type="Proteomes" id="UP000218327">
    <property type="component" value="Unassembled WGS sequence"/>
</dbReference>
<dbReference type="InterPro" id="IPR013216">
    <property type="entry name" value="Methyltransf_11"/>
</dbReference>
<keyword evidence="2 5" id="KW-0489">Methyltransferase</keyword>
<feature type="domain" description="Methyltransferase type 11" evidence="4">
    <location>
        <begin position="43"/>
        <end position="130"/>
    </location>
</feature>
<evidence type="ECO:0000256" key="1">
    <source>
        <dbReference type="ARBA" id="ARBA00008361"/>
    </source>
</evidence>
<evidence type="ECO:0000259" key="4">
    <source>
        <dbReference type="Pfam" id="PF08241"/>
    </source>
</evidence>
<reference evidence="6" key="1">
    <citation type="submission" date="2017-08" db="EMBL/GenBank/DDBJ databases">
        <title>A dynamic microbial community with high functional redundancy inhabits the cold, oxic subseafloor aquifer.</title>
        <authorList>
            <person name="Tully B.J."/>
            <person name="Wheat C.G."/>
            <person name="Glazer B.T."/>
            <person name="Huber J.A."/>
        </authorList>
    </citation>
    <scope>NUCLEOTIDE SEQUENCE [LARGE SCALE GENOMIC DNA]</scope>
</reference>
<evidence type="ECO:0000256" key="3">
    <source>
        <dbReference type="ARBA" id="ARBA00022679"/>
    </source>
</evidence>
<dbReference type="Pfam" id="PF08241">
    <property type="entry name" value="Methyltransf_11"/>
    <property type="match status" value="1"/>
</dbReference>
<organism evidence="5 6">
    <name type="scientific">SAR86 cluster bacterium</name>
    <dbReference type="NCBI Taxonomy" id="2030880"/>
    <lineage>
        <taxon>Bacteria</taxon>
        <taxon>Pseudomonadati</taxon>
        <taxon>Pseudomonadota</taxon>
        <taxon>Gammaproteobacteria</taxon>
        <taxon>SAR86 cluster</taxon>
    </lineage>
</organism>
<name>A0A2A5BCD5_9GAMM</name>
<dbReference type="InterPro" id="IPR051052">
    <property type="entry name" value="Diverse_substrate_MTase"/>
</dbReference>
<sequence length="251" mass="28526">MSSNFNDQFSAHAKSYAAARPDYPAELFSYLKTLCNKHELAWDCATGNGQAAKSLAKIFTQVIATDASIEQIQQAQAAKNIEYRQMSAEEPFLQPGSVDLISVAQALHWFDTEAFYKNADSVLCSGGVLAVWSYGLPTISNELDRVVMHLYANILNGYWPAERRIVEEQYANINFPYALIEGVEFHMTRRWSLQQLTDYLASWSAVRRYIDANNSDPMQLVRKELIDAWAMQPEQDVEVRWPMVLKLGKKS</sequence>
<gene>
    <name evidence="5" type="ORF">COA96_00450</name>
</gene>
<dbReference type="GO" id="GO:0032259">
    <property type="term" value="P:methylation"/>
    <property type="evidence" value="ECO:0007669"/>
    <property type="project" value="UniProtKB-KW"/>
</dbReference>
<keyword evidence="3 5" id="KW-0808">Transferase</keyword>
<dbReference type="InterPro" id="IPR029063">
    <property type="entry name" value="SAM-dependent_MTases_sf"/>
</dbReference>